<dbReference type="GO" id="GO:0016757">
    <property type="term" value="F:glycosyltransferase activity"/>
    <property type="evidence" value="ECO:0007669"/>
    <property type="project" value="InterPro"/>
</dbReference>
<evidence type="ECO:0000313" key="2">
    <source>
        <dbReference type="EMBL" id="OEU17333.1"/>
    </source>
</evidence>
<dbReference type="InterPro" id="IPR004263">
    <property type="entry name" value="Exostosin"/>
</dbReference>
<dbReference type="InParanoid" id="A0A1E7FHS5"/>
<dbReference type="PANTHER" id="PTHR11062">
    <property type="entry name" value="EXOSTOSIN HEPARAN SULFATE GLYCOSYLTRANSFERASE -RELATED"/>
    <property type="match status" value="1"/>
</dbReference>
<dbReference type="Proteomes" id="UP000095751">
    <property type="component" value="Unassembled WGS sequence"/>
</dbReference>
<feature type="region of interest" description="Disordered" evidence="1">
    <location>
        <begin position="36"/>
        <end position="86"/>
    </location>
</feature>
<evidence type="ECO:0008006" key="4">
    <source>
        <dbReference type="Google" id="ProtNLM"/>
    </source>
</evidence>
<dbReference type="OrthoDB" id="1924787at2759"/>
<evidence type="ECO:0000313" key="3">
    <source>
        <dbReference type="Proteomes" id="UP000095751"/>
    </source>
</evidence>
<reference evidence="2 3" key="1">
    <citation type="submission" date="2016-09" db="EMBL/GenBank/DDBJ databases">
        <title>Extensive genetic diversity and differential bi-allelic expression allows diatom success in the polar Southern Ocean.</title>
        <authorList>
            <consortium name="DOE Joint Genome Institute"/>
            <person name="Mock T."/>
            <person name="Otillar R.P."/>
            <person name="Strauss J."/>
            <person name="Dupont C."/>
            <person name="Frickenhaus S."/>
            <person name="Maumus F."/>
            <person name="Mcmullan M."/>
            <person name="Sanges R."/>
            <person name="Schmutz J."/>
            <person name="Toseland A."/>
            <person name="Valas R."/>
            <person name="Veluchamy A."/>
            <person name="Ward B.J."/>
            <person name="Allen A."/>
            <person name="Barry K."/>
            <person name="Falciatore A."/>
            <person name="Ferrante M."/>
            <person name="Fortunato A.E."/>
            <person name="Gloeckner G."/>
            <person name="Gruber A."/>
            <person name="Hipkin R."/>
            <person name="Janech M."/>
            <person name="Kroth P."/>
            <person name="Leese F."/>
            <person name="Lindquist E."/>
            <person name="Lyon B.R."/>
            <person name="Martin J."/>
            <person name="Mayer C."/>
            <person name="Parker M."/>
            <person name="Quesneville H."/>
            <person name="Raymond J."/>
            <person name="Uhlig C."/>
            <person name="Valentin K.U."/>
            <person name="Worden A.Z."/>
            <person name="Armbrust E.V."/>
            <person name="Bowler C."/>
            <person name="Green B."/>
            <person name="Moulton V."/>
            <person name="Van Oosterhout C."/>
            <person name="Grigoriev I."/>
        </authorList>
    </citation>
    <scope>NUCLEOTIDE SEQUENCE [LARGE SCALE GENOMIC DNA]</scope>
    <source>
        <strain evidence="2 3">CCMP1102</strain>
    </source>
</reference>
<accession>A0A1E7FHS5</accession>
<keyword evidence="3" id="KW-1185">Reference proteome</keyword>
<dbReference type="EMBL" id="KV784357">
    <property type="protein sequence ID" value="OEU17333.1"/>
    <property type="molecule type" value="Genomic_DNA"/>
</dbReference>
<dbReference type="AlphaFoldDB" id="A0A1E7FHS5"/>
<dbReference type="PANTHER" id="PTHR11062:SF281">
    <property type="entry name" value="EXOSTOSIN-LIKE 2"/>
    <property type="match status" value="1"/>
</dbReference>
<dbReference type="KEGG" id="fcy:FRACYDRAFT_237744"/>
<gene>
    <name evidence="2" type="ORF">FRACYDRAFT_237744</name>
</gene>
<feature type="compositionally biased region" description="Polar residues" evidence="1">
    <location>
        <begin position="49"/>
        <end position="69"/>
    </location>
</feature>
<name>A0A1E7FHS5_9STRA</name>
<proteinExistence type="predicted"/>
<protein>
    <recommendedName>
        <fullName evidence="4">Exostosin GT47 domain-containing protein</fullName>
    </recommendedName>
</protein>
<feature type="compositionally biased region" description="Low complexity" evidence="1">
    <location>
        <begin position="70"/>
        <end position="86"/>
    </location>
</feature>
<sequence length="452" mass="51983">MGHWLRILCLIGVIYWLKNVWYIIVNDNHKNKIATDHKSKRNFDGPSKNIHTTKNQSPHPGQEQQKIFTNSNSNIGNSNRNRNNSINAHNQSIENFYIPVTTFPIQALTKELESSTIRYYVYDDDIISLPKIRSKALLNHNTTTWNASWGLRFAEYAKGEIRWLEALENHPLRTYNTSEAAFFLVPIPLGASIISGSGKDISRAFRQVFGTNITTRSSKSTQLSLFQQYPEKHVSGIASTEKAFVYYWDLSDEELSKFKPTTVIRDSDDHRFNDWLYHHRQTNCKLPRNKSLQEQKYFSHVVTLGYGGGGSSPSNAYQPVTMKNWKNKTFWTFYHSRRSLFLCNSTIFRHRLLPDYKDIVLSTSESNVNNNIVNITQPPSLLTRLKHQPVSIGFDIPSEQWKAEFIDSKFCLVIRGDQPGSRSFDRAIRAGCMPLIISDALPAFMPIKSKHD</sequence>
<organism evidence="2 3">
    <name type="scientific">Fragilariopsis cylindrus CCMP1102</name>
    <dbReference type="NCBI Taxonomy" id="635003"/>
    <lineage>
        <taxon>Eukaryota</taxon>
        <taxon>Sar</taxon>
        <taxon>Stramenopiles</taxon>
        <taxon>Ochrophyta</taxon>
        <taxon>Bacillariophyta</taxon>
        <taxon>Bacillariophyceae</taxon>
        <taxon>Bacillariophycidae</taxon>
        <taxon>Bacillariales</taxon>
        <taxon>Bacillariaceae</taxon>
        <taxon>Fragilariopsis</taxon>
    </lineage>
</organism>
<evidence type="ECO:0000256" key="1">
    <source>
        <dbReference type="SAM" id="MobiDB-lite"/>
    </source>
</evidence>